<evidence type="ECO:0000256" key="2">
    <source>
        <dbReference type="ARBA" id="ARBA00023082"/>
    </source>
</evidence>
<name>A0ABW3NB04_9BACI</name>
<dbReference type="Proteomes" id="UP001597041">
    <property type="component" value="Unassembled WGS sequence"/>
</dbReference>
<keyword evidence="1" id="KW-0805">Transcription regulation</keyword>
<dbReference type="NCBIfam" id="TIGR02937">
    <property type="entry name" value="sigma70-ECF"/>
    <property type="match status" value="1"/>
</dbReference>
<evidence type="ECO:0000313" key="5">
    <source>
        <dbReference type="EMBL" id="MFD1064726.1"/>
    </source>
</evidence>
<keyword evidence="2" id="KW-0731">Sigma factor</keyword>
<dbReference type="PANTHER" id="PTHR30385:SF7">
    <property type="entry name" value="RNA POLYMERASE SIGMA FACTOR FLIA"/>
    <property type="match status" value="1"/>
</dbReference>
<keyword evidence="3" id="KW-0238">DNA-binding</keyword>
<dbReference type="SUPFAM" id="SSF88659">
    <property type="entry name" value="Sigma3 and sigma4 domains of RNA polymerase sigma factors"/>
    <property type="match status" value="1"/>
</dbReference>
<dbReference type="InterPro" id="IPR014284">
    <property type="entry name" value="RNA_pol_sigma-70_dom"/>
</dbReference>
<dbReference type="Gene3D" id="1.20.140.160">
    <property type="match status" value="1"/>
</dbReference>
<dbReference type="RefSeq" id="WP_379590186.1">
    <property type="nucleotide sequence ID" value="NZ_JBHTKK010000001.1"/>
</dbReference>
<gene>
    <name evidence="5" type="ORF">ACFQ19_01685</name>
</gene>
<keyword evidence="4" id="KW-0804">Transcription</keyword>
<protein>
    <submittedName>
        <fullName evidence="5">Sigma-70 family RNA polymerase sigma factor</fullName>
    </submittedName>
</protein>
<evidence type="ECO:0000256" key="3">
    <source>
        <dbReference type="ARBA" id="ARBA00023125"/>
    </source>
</evidence>
<sequence length="199" mass="23610">MVKEDKEDKIMETFLNEYAHVFNNPILNKFIQDENNYDLLKQSILYPTAVNKEKVNKAFKNYYKHIQKEAYINKLIKFFSIDYDKKMRKIQDRYPVVLDNDIHDQEGTTMKDLIESTPQNIAEQSYGYEIRNHIEDEKLHNALTLLSYKQLAILDKLYLKNMTMKEIAESVNTTPQNISKQHKSILKKLKKTIQTKEEG</sequence>
<dbReference type="PANTHER" id="PTHR30385">
    <property type="entry name" value="SIGMA FACTOR F FLAGELLAR"/>
    <property type="match status" value="1"/>
</dbReference>
<evidence type="ECO:0000313" key="6">
    <source>
        <dbReference type="Proteomes" id="UP001597041"/>
    </source>
</evidence>
<dbReference type="EMBL" id="JBHTKK010000001">
    <property type="protein sequence ID" value="MFD1064726.1"/>
    <property type="molecule type" value="Genomic_DNA"/>
</dbReference>
<keyword evidence="6" id="KW-1185">Reference proteome</keyword>
<dbReference type="InterPro" id="IPR013324">
    <property type="entry name" value="RNA_pol_sigma_r3/r4-like"/>
</dbReference>
<proteinExistence type="predicted"/>
<evidence type="ECO:0000256" key="4">
    <source>
        <dbReference type="ARBA" id="ARBA00023163"/>
    </source>
</evidence>
<comment type="caution">
    <text evidence="5">The sequence shown here is derived from an EMBL/GenBank/DDBJ whole genome shotgun (WGS) entry which is preliminary data.</text>
</comment>
<organism evidence="5 6">
    <name type="scientific">Oceanobacillus locisalsi</name>
    <dbReference type="NCBI Taxonomy" id="546107"/>
    <lineage>
        <taxon>Bacteria</taxon>
        <taxon>Bacillati</taxon>
        <taxon>Bacillota</taxon>
        <taxon>Bacilli</taxon>
        <taxon>Bacillales</taxon>
        <taxon>Bacillaceae</taxon>
        <taxon>Oceanobacillus</taxon>
    </lineage>
</organism>
<accession>A0ABW3NB04</accession>
<reference evidence="6" key="1">
    <citation type="journal article" date="2019" name="Int. J. Syst. Evol. Microbiol.">
        <title>The Global Catalogue of Microorganisms (GCM) 10K type strain sequencing project: providing services to taxonomists for standard genome sequencing and annotation.</title>
        <authorList>
            <consortium name="The Broad Institute Genomics Platform"/>
            <consortium name="The Broad Institute Genome Sequencing Center for Infectious Disease"/>
            <person name="Wu L."/>
            <person name="Ma J."/>
        </authorList>
    </citation>
    <scope>NUCLEOTIDE SEQUENCE [LARGE SCALE GENOMIC DNA]</scope>
    <source>
        <strain evidence="6">CCUG 56608</strain>
    </source>
</reference>
<evidence type="ECO:0000256" key="1">
    <source>
        <dbReference type="ARBA" id="ARBA00023015"/>
    </source>
</evidence>